<proteinExistence type="predicted"/>
<sequence>MSSANKKMDGDKKRRRKKSTLKASDNSCAEPIVDRPFFTNNLDYYPELPKPSGPKKDSFKYYKDWKSYSESVQVEPEETTQLSKERPQSSGADPQGQSIDGNVKDLASNVFSLKDYKGGKCYIDTAEVEPGKPKQLGKELLEPESIGAAAQSQSIGGSAKNLGYYSELQQPIGSTVDALKYYKGGRSYSETVQVEPEKTTQLGKERPQSEPLPIAADLQSESIDGSVKNLGYYSELQQPIGSSVDSLKYYRDCKGYYETVQAEPEKTTYELPKPEPQPIGANPQRRSVDGIAHTCQLLGEKVYAWTHQPNGQPLVSLPALAAMDGVNLASVLMAAHLIQNRQDPGESCMMTHFNANELRSYFVQSDEVRHVLNRCERRELNLHKAVPLMCPPMARDLPQPPSQWLAQPKTKPKHKKRLPQSRQGVDARGLDNFVKPNLKLIAEWQPETSSYNYKLQSPHI</sequence>
<dbReference type="RefSeq" id="XP_017871444.1">
    <property type="nucleotide sequence ID" value="XM_018015955.1"/>
</dbReference>
<dbReference type="GeneID" id="108619390"/>
<feature type="compositionally biased region" description="Basic and acidic residues" evidence="1">
    <location>
        <begin position="195"/>
        <end position="208"/>
    </location>
</feature>
<evidence type="ECO:0000313" key="3">
    <source>
        <dbReference type="RefSeq" id="XP_017871444.1"/>
    </source>
</evidence>
<protein>
    <submittedName>
        <fullName evidence="3">Uncharacterized protein LOC108619390</fullName>
    </submittedName>
</protein>
<reference evidence="2" key="1">
    <citation type="journal article" date="1997" name="Nucleic Acids Res.">
        <title>tRNAscan-SE: a program for improved detection of transfer RNA genes in genomic sequence.</title>
        <authorList>
            <person name="Lowe T.M."/>
            <person name="Eddy S.R."/>
        </authorList>
    </citation>
    <scope>NUCLEOTIDE SEQUENCE [LARGE SCALE GENOMIC DNA]</scope>
</reference>
<gene>
    <name evidence="3" type="primary">LOC108619390</name>
</gene>
<feature type="compositionally biased region" description="Basic and acidic residues" evidence="1">
    <location>
        <begin position="1"/>
        <end position="12"/>
    </location>
</feature>
<feature type="region of interest" description="Disordered" evidence="1">
    <location>
        <begin position="70"/>
        <end position="103"/>
    </location>
</feature>
<feature type="compositionally biased region" description="Basic residues" evidence="1">
    <location>
        <begin position="410"/>
        <end position="419"/>
    </location>
</feature>
<reference evidence="3" key="3">
    <citation type="submission" date="2025-08" db="UniProtKB">
        <authorList>
            <consortium name="RefSeq"/>
        </authorList>
    </citation>
    <scope>IDENTIFICATION</scope>
    <source>
        <tissue evidence="3">Whole organism</tissue>
    </source>
</reference>
<evidence type="ECO:0000313" key="2">
    <source>
        <dbReference type="Proteomes" id="UP000694904"/>
    </source>
</evidence>
<feature type="region of interest" description="Disordered" evidence="1">
    <location>
        <begin position="40"/>
        <end position="59"/>
    </location>
</feature>
<dbReference type="Proteomes" id="UP000694904">
    <property type="component" value="Chromosome X"/>
</dbReference>
<keyword evidence="2" id="KW-1185">Reference proteome</keyword>
<evidence type="ECO:0000256" key="1">
    <source>
        <dbReference type="SAM" id="MobiDB-lite"/>
    </source>
</evidence>
<name>A0ABM1PW58_DROAR</name>
<feature type="region of interest" description="Disordered" evidence="1">
    <location>
        <begin position="1"/>
        <end position="27"/>
    </location>
</feature>
<organism evidence="2 3">
    <name type="scientific">Drosophila arizonae</name>
    <name type="common">Fruit fly</name>
    <dbReference type="NCBI Taxonomy" id="7263"/>
    <lineage>
        <taxon>Eukaryota</taxon>
        <taxon>Metazoa</taxon>
        <taxon>Ecdysozoa</taxon>
        <taxon>Arthropoda</taxon>
        <taxon>Hexapoda</taxon>
        <taxon>Insecta</taxon>
        <taxon>Pterygota</taxon>
        <taxon>Neoptera</taxon>
        <taxon>Endopterygota</taxon>
        <taxon>Diptera</taxon>
        <taxon>Brachycera</taxon>
        <taxon>Muscomorpha</taxon>
        <taxon>Ephydroidea</taxon>
        <taxon>Drosophilidae</taxon>
        <taxon>Drosophila</taxon>
    </lineage>
</organism>
<feature type="compositionally biased region" description="Polar residues" evidence="1">
    <location>
        <begin position="88"/>
        <end position="100"/>
    </location>
</feature>
<feature type="region of interest" description="Disordered" evidence="1">
    <location>
        <begin position="397"/>
        <end position="429"/>
    </location>
</feature>
<accession>A0ABM1PW58</accession>
<reference evidence="2" key="2">
    <citation type="journal article" date="2016" name="G3 (Bethesda)">
        <title>Genome Evolution in Three Species of Cactophilic Drosophila.</title>
        <authorList>
            <person name="Sanchez-Flores A."/>
            <person name="Penazola F."/>
            <person name="Carpinteyro-Ponce J."/>
            <person name="Nazario-Yepiz N."/>
            <person name="Abreu-Goodger C."/>
            <person name="Machado C.A."/>
            <person name="Markow T.A."/>
        </authorList>
    </citation>
    <scope>NUCLEOTIDE SEQUENCE [LARGE SCALE GENOMIC DNA]</scope>
</reference>
<feature type="region of interest" description="Disordered" evidence="1">
    <location>
        <begin position="192"/>
        <end position="211"/>
    </location>
</feature>